<dbReference type="Proteomes" id="UP001347796">
    <property type="component" value="Unassembled WGS sequence"/>
</dbReference>
<evidence type="ECO:0000313" key="9">
    <source>
        <dbReference type="EMBL" id="KAK6185489.1"/>
    </source>
</evidence>
<dbReference type="Gene3D" id="6.10.250.2270">
    <property type="match status" value="1"/>
</dbReference>
<evidence type="ECO:0000256" key="6">
    <source>
        <dbReference type="SAM" id="MobiDB-lite"/>
    </source>
</evidence>
<gene>
    <name evidence="9" type="ORF">SNE40_007711</name>
</gene>
<comment type="caution">
    <text evidence="9">The sequence shown here is derived from an EMBL/GenBank/DDBJ whole genome shotgun (WGS) entry which is preliminary data.</text>
</comment>
<dbReference type="AlphaFoldDB" id="A0AAN8PXU5"/>
<name>A0AAN8PXU5_PATCE</name>
<dbReference type="Pfam" id="PF01929">
    <property type="entry name" value="Ribosomal_L14e"/>
    <property type="match status" value="1"/>
</dbReference>
<dbReference type="GO" id="GO:0003735">
    <property type="term" value="F:structural constituent of ribosome"/>
    <property type="evidence" value="ECO:0007669"/>
    <property type="project" value="InterPro"/>
</dbReference>
<evidence type="ECO:0000256" key="5">
    <source>
        <dbReference type="ARBA" id="ARBA00035318"/>
    </source>
</evidence>
<dbReference type="SUPFAM" id="SSF50104">
    <property type="entry name" value="Translation proteins SH3-like domain"/>
    <property type="match status" value="1"/>
</dbReference>
<dbReference type="InterPro" id="IPR005824">
    <property type="entry name" value="KOW"/>
</dbReference>
<feature type="domain" description="KOW" evidence="7">
    <location>
        <begin position="16"/>
        <end position="46"/>
    </location>
</feature>
<dbReference type="InterPro" id="IPR002784">
    <property type="entry name" value="Ribosomal_eL14_dom"/>
</dbReference>
<evidence type="ECO:0000259" key="7">
    <source>
        <dbReference type="Pfam" id="PF00467"/>
    </source>
</evidence>
<dbReference type="InterPro" id="IPR039660">
    <property type="entry name" value="Ribosomal_eL14"/>
</dbReference>
<comment type="similarity">
    <text evidence="1">Belongs to the eukaryotic ribosomal protein eL14 family.</text>
</comment>
<dbReference type="CDD" id="cd23702">
    <property type="entry name" value="eL14"/>
    <property type="match status" value="1"/>
</dbReference>
<feature type="compositionally biased region" description="Basic residues" evidence="6">
    <location>
        <begin position="145"/>
        <end position="157"/>
    </location>
</feature>
<proteinExistence type="inferred from homology"/>
<dbReference type="PANTHER" id="PTHR11127:SF2">
    <property type="entry name" value="LARGE RIBOSOMAL SUBUNIT PROTEIN EL14"/>
    <property type="match status" value="1"/>
</dbReference>
<keyword evidence="3" id="KW-0687">Ribonucleoprotein</keyword>
<feature type="domain" description="Large ribosomal subunit protein eL14" evidence="8">
    <location>
        <begin position="54"/>
        <end position="126"/>
    </location>
</feature>
<dbReference type="GO" id="GO:0003723">
    <property type="term" value="F:RNA binding"/>
    <property type="evidence" value="ECO:0007669"/>
    <property type="project" value="InterPro"/>
</dbReference>
<evidence type="ECO:0000256" key="3">
    <source>
        <dbReference type="ARBA" id="ARBA00023274"/>
    </source>
</evidence>
<evidence type="ECO:0000256" key="2">
    <source>
        <dbReference type="ARBA" id="ARBA00022980"/>
    </source>
</evidence>
<feature type="region of interest" description="Disordered" evidence="6">
    <location>
        <begin position="137"/>
        <end position="157"/>
    </location>
</feature>
<evidence type="ECO:0000313" key="10">
    <source>
        <dbReference type="Proteomes" id="UP001347796"/>
    </source>
</evidence>
<keyword evidence="10" id="KW-1185">Reference proteome</keyword>
<evidence type="ECO:0000259" key="8">
    <source>
        <dbReference type="Pfam" id="PF01929"/>
    </source>
</evidence>
<dbReference type="EMBL" id="JAZGQO010000006">
    <property type="protein sequence ID" value="KAK6185489.1"/>
    <property type="molecule type" value="Genomic_DNA"/>
</dbReference>
<dbReference type="PANTHER" id="PTHR11127">
    <property type="entry name" value="60S RIBOSOMAL PROTEIN L14"/>
    <property type="match status" value="1"/>
</dbReference>
<organism evidence="9 10">
    <name type="scientific">Patella caerulea</name>
    <name type="common">Rayed Mediterranean limpet</name>
    <dbReference type="NCBI Taxonomy" id="87958"/>
    <lineage>
        <taxon>Eukaryota</taxon>
        <taxon>Metazoa</taxon>
        <taxon>Spiralia</taxon>
        <taxon>Lophotrochozoa</taxon>
        <taxon>Mollusca</taxon>
        <taxon>Gastropoda</taxon>
        <taxon>Patellogastropoda</taxon>
        <taxon>Patelloidea</taxon>
        <taxon>Patellidae</taxon>
        <taxon>Patella</taxon>
    </lineage>
</organism>
<accession>A0AAN8PXU5</accession>
<dbReference type="Pfam" id="PF00467">
    <property type="entry name" value="KOW"/>
    <property type="match status" value="1"/>
</dbReference>
<dbReference type="InterPro" id="IPR008991">
    <property type="entry name" value="Translation_prot_SH3-like_sf"/>
</dbReference>
<keyword evidence="2" id="KW-0689">Ribosomal protein</keyword>
<evidence type="ECO:0000256" key="4">
    <source>
        <dbReference type="ARBA" id="ARBA00035215"/>
    </source>
</evidence>
<protein>
    <recommendedName>
        <fullName evidence="4">Large ribosomal subunit protein eL14</fullName>
    </recommendedName>
    <alternativeName>
        <fullName evidence="5">60S ribosomal protein L14</fullName>
    </alternativeName>
</protein>
<dbReference type="InterPro" id="IPR014722">
    <property type="entry name" value="Rib_uL2_dom2"/>
</dbReference>
<dbReference type="Gene3D" id="2.30.30.30">
    <property type="match status" value="1"/>
</dbReference>
<dbReference type="GO" id="GO:0006412">
    <property type="term" value="P:translation"/>
    <property type="evidence" value="ECO:0007669"/>
    <property type="project" value="InterPro"/>
</dbReference>
<dbReference type="GO" id="GO:0022625">
    <property type="term" value="C:cytosolic large ribosomal subunit"/>
    <property type="evidence" value="ECO:0007669"/>
    <property type="project" value="TreeGrafter"/>
</dbReference>
<evidence type="ECO:0000256" key="1">
    <source>
        <dbReference type="ARBA" id="ARBA00006592"/>
    </source>
</evidence>
<sequence length="157" mass="17997">MGKLDTYKLYDRVVEVGRVVFIAFGPDRGKVAVIVDIIDQNRALIDGPATGVTRKEIGFKAIHLTKFKVNIQKNIGTPALKKLWVREKMDEKWSETAWAKKLLSRQRREKMTDFDRFKVLKAKQARTRLINEEYSKLKSAAASSKSKKTKKSTKAKK</sequence>
<reference evidence="9 10" key="1">
    <citation type="submission" date="2024-01" db="EMBL/GenBank/DDBJ databases">
        <title>The genome of the rayed Mediterranean limpet Patella caerulea (Linnaeus, 1758).</title>
        <authorList>
            <person name="Anh-Thu Weber A."/>
            <person name="Halstead-Nussloch G."/>
        </authorList>
    </citation>
    <scope>NUCLEOTIDE SEQUENCE [LARGE SCALE GENOMIC DNA]</scope>
    <source>
        <strain evidence="9">AATW-2023a</strain>
        <tissue evidence="9">Whole specimen</tissue>
    </source>
</reference>
<dbReference type="GO" id="GO:0042273">
    <property type="term" value="P:ribosomal large subunit biogenesis"/>
    <property type="evidence" value="ECO:0007669"/>
    <property type="project" value="TreeGrafter"/>
</dbReference>